<organism evidence="1 2">
    <name type="scientific">Sediminibacterium roseum</name>
    <dbReference type="NCBI Taxonomy" id="1978412"/>
    <lineage>
        <taxon>Bacteria</taxon>
        <taxon>Pseudomonadati</taxon>
        <taxon>Bacteroidota</taxon>
        <taxon>Chitinophagia</taxon>
        <taxon>Chitinophagales</taxon>
        <taxon>Chitinophagaceae</taxon>
        <taxon>Sediminibacterium</taxon>
    </lineage>
</organism>
<gene>
    <name evidence="1" type="ORF">GWC95_03755</name>
</gene>
<accession>A0ABW9ZPJ7</accession>
<keyword evidence="2" id="KW-1185">Reference proteome</keyword>
<reference evidence="1 2" key="1">
    <citation type="submission" date="2020-01" db="EMBL/GenBank/DDBJ databases">
        <title>Genome analysis.</title>
        <authorList>
            <person name="Wu S."/>
            <person name="Wang G."/>
        </authorList>
    </citation>
    <scope>NUCLEOTIDE SEQUENCE [LARGE SCALE GENOMIC DNA]</scope>
    <source>
        <strain evidence="1 2">SYL130</strain>
    </source>
</reference>
<dbReference type="EMBL" id="JAACJS010000002">
    <property type="protein sequence ID" value="NCI49022.1"/>
    <property type="molecule type" value="Genomic_DNA"/>
</dbReference>
<proteinExistence type="predicted"/>
<name>A0ABW9ZPJ7_9BACT</name>
<evidence type="ECO:0000313" key="2">
    <source>
        <dbReference type="Proteomes" id="UP000753802"/>
    </source>
</evidence>
<comment type="caution">
    <text evidence="1">The sequence shown here is derived from an EMBL/GenBank/DDBJ whole genome shotgun (WGS) entry which is preliminary data.</text>
</comment>
<protein>
    <submittedName>
        <fullName evidence="1">Uncharacterized protein</fullName>
    </submittedName>
</protein>
<dbReference type="Proteomes" id="UP000753802">
    <property type="component" value="Unassembled WGS sequence"/>
</dbReference>
<sequence length="543" mass="61680">MTGLLAKLFGCSFDALDAYKKTGAFEEWVSAKNKINLEMNTLVFTHLSNARAGENAQAQQFYVDAVSSLLKKHYTRRLKIYNAVKQRQLFVITCVLIAWVDTLARLLLSLSRFQYRFFLQNEVKVAETDVCIRFPMHAFSYEAGSVSHSRSFAEFLVSVEYAGLGFQHMLSVDEYERASKKHERGRPGDFVQPDVYPHEPALLVRTKQSFGKAAAEFRSVRGSFRNMIARRNLFLLQEYFSQYHVSKKYVSVFEQLEQRKVSVRRIYVMSFFDIGLLKYGSVYNDRIRVFSYSQNLFVPPATAISAALLTGVMDVTLKQAFEECETLLFSYYTHNHIGLTEHSYALNYFKSLINREFGLSLPVNLNRLKSEPANGSYESLFNIEINDTIKNIMLFDVPNESTERGIARTSVGDKAASEEIVRAFYNDIVSLAMKYNCRMLLKPKYSLSSPDFPASYTALLREVQEKAGDQFVVLDPYVALNTVGGKIDLGISFPFTSTFYTTASICKRSVFYAPTNFETAFAKGLGTKLVLGKGDLENIIQSL</sequence>
<dbReference type="RefSeq" id="WP_161817322.1">
    <property type="nucleotide sequence ID" value="NZ_JAACJS010000002.1"/>
</dbReference>
<evidence type="ECO:0000313" key="1">
    <source>
        <dbReference type="EMBL" id="NCI49022.1"/>
    </source>
</evidence>